<reference evidence="3" key="1">
    <citation type="journal article" date="2019" name="Int. J. Syst. Evol. Microbiol.">
        <title>The Global Catalogue of Microorganisms (GCM) 10K type strain sequencing project: providing services to taxonomists for standard genome sequencing and annotation.</title>
        <authorList>
            <consortium name="The Broad Institute Genomics Platform"/>
            <consortium name="The Broad Institute Genome Sequencing Center for Infectious Disease"/>
            <person name="Wu L."/>
            <person name="Ma J."/>
        </authorList>
    </citation>
    <scope>NUCLEOTIDE SEQUENCE [LARGE SCALE GENOMIC DNA]</scope>
    <source>
        <strain evidence="3">CCM 3243</strain>
    </source>
</reference>
<proteinExistence type="predicted"/>
<keyword evidence="3" id="KW-1185">Reference proteome</keyword>
<protein>
    <submittedName>
        <fullName evidence="2">Uncharacterized protein</fullName>
    </submittedName>
</protein>
<comment type="caution">
    <text evidence="2">The sequence shown here is derived from an EMBL/GenBank/DDBJ whole genome shotgun (WGS) entry which is preliminary data.</text>
</comment>
<name>A0ABV8NAW2_9ACTN</name>
<accession>A0ABV8NAW2</accession>
<sequence>MSATLIQPDPDPQDAPQEHLADVLNLPVPHTVEEPETASQARWSSAWARIREEITPSPHPADTPAMAWPSLRPYLPTRASLSRIKPGTLIIFRSSWALARLPWTLTITRLRRKNRTTKQEETTDGEGAEKKPTKSKTTKAKGKEKSLSGDTIIGALLLAGMGVTFAVRTALPALGSTLANLTAWVTEHPVAALRGTGLVLIVFLPAAWTVGQCAEKPPSPTPQNATELPEATPENASENTAEKAPLTVLEWVRKAIGNNRAVHLQELLLDAQNQAGGEALTMADLRAGLGAHNIPIRDSVKAPASDHNGAAKNRVGVHRDDLPPDPTPTPTP</sequence>
<feature type="compositionally biased region" description="Basic and acidic residues" evidence="1">
    <location>
        <begin position="117"/>
        <end position="132"/>
    </location>
</feature>
<evidence type="ECO:0000313" key="2">
    <source>
        <dbReference type="EMBL" id="MFC4190407.1"/>
    </source>
</evidence>
<evidence type="ECO:0000313" key="3">
    <source>
        <dbReference type="Proteomes" id="UP001595871"/>
    </source>
</evidence>
<feature type="region of interest" description="Disordered" evidence="1">
    <location>
        <begin position="298"/>
        <end position="332"/>
    </location>
</feature>
<dbReference type="Proteomes" id="UP001595871">
    <property type="component" value="Unassembled WGS sequence"/>
</dbReference>
<organism evidence="2 3">
    <name type="scientific">Streptomyces flavovirens</name>
    <dbReference type="NCBI Taxonomy" id="52258"/>
    <lineage>
        <taxon>Bacteria</taxon>
        <taxon>Bacillati</taxon>
        <taxon>Actinomycetota</taxon>
        <taxon>Actinomycetes</taxon>
        <taxon>Kitasatosporales</taxon>
        <taxon>Streptomycetaceae</taxon>
        <taxon>Streptomyces</taxon>
    </lineage>
</organism>
<feature type="region of interest" description="Disordered" evidence="1">
    <location>
        <begin position="114"/>
        <end position="145"/>
    </location>
</feature>
<gene>
    <name evidence="2" type="ORF">ACFO3R_29120</name>
</gene>
<evidence type="ECO:0000256" key="1">
    <source>
        <dbReference type="SAM" id="MobiDB-lite"/>
    </source>
</evidence>
<feature type="region of interest" description="Disordered" evidence="1">
    <location>
        <begin position="214"/>
        <end position="241"/>
    </location>
</feature>
<dbReference type="EMBL" id="JBHSCF010000055">
    <property type="protein sequence ID" value="MFC4190407.1"/>
    <property type="molecule type" value="Genomic_DNA"/>
</dbReference>
<dbReference type="RefSeq" id="WP_345493516.1">
    <property type="nucleotide sequence ID" value="NZ_BAAAYA010000005.1"/>
</dbReference>